<evidence type="ECO:0000313" key="4">
    <source>
        <dbReference type="WBParaSite" id="HPLM_0001919201-mRNA-1"/>
    </source>
</evidence>
<feature type="region of interest" description="Disordered" evidence="1">
    <location>
        <begin position="1"/>
        <end position="24"/>
    </location>
</feature>
<sequence length="79" mass="8701">MSTPPPSVSDLTMSRLDRSTSLDSPPEKTIFRIDLNDDRPLPSTTASLYAASEAGSLHGFLRILSIFFLTQVRNCKKTS</sequence>
<keyword evidence="3" id="KW-1185">Reference proteome</keyword>
<reference evidence="2 3" key="2">
    <citation type="submission" date="2018-11" db="EMBL/GenBank/DDBJ databases">
        <authorList>
            <consortium name="Pathogen Informatics"/>
        </authorList>
    </citation>
    <scope>NUCLEOTIDE SEQUENCE [LARGE SCALE GENOMIC DNA]</scope>
    <source>
        <strain evidence="2 3">MHpl1</strain>
    </source>
</reference>
<dbReference type="Proteomes" id="UP000268014">
    <property type="component" value="Unassembled WGS sequence"/>
</dbReference>
<evidence type="ECO:0000313" key="3">
    <source>
        <dbReference type="Proteomes" id="UP000268014"/>
    </source>
</evidence>
<proteinExistence type="predicted"/>
<evidence type="ECO:0000313" key="2">
    <source>
        <dbReference type="EMBL" id="VDO75619.1"/>
    </source>
</evidence>
<evidence type="ECO:0000256" key="1">
    <source>
        <dbReference type="SAM" id="MobiDB-lite"/>
    </source>
</evidence>
<gene>
    <name evidence="2" type="ORF">HPLM_LOCUS19184</name>
</gene>
<dbReference type="WBParaSite" id="HPLM_0001919201-mRNA-1">
    <property type="protein sequence ID" value="HPLM_0001919201-mRNA-1"/>
    <property type="gene ID" value="HPLM_0001919201"/>
</dbReference>
<accession>A0A0N4X4A0</accession>
<dbReference type="EMBL" id="UZAF01021109">
    <property type="protein sequence ID" value="VDO75619.1"/>
    <property type="molecule type" value="Genomic_DNA"/>
</dbReference>
<reference evidence="4" key="1">
    <citation type="submission" date="2017-02" db="UniProtKB">
        <authorList>
            <consortium name="WormBaseParasite"/>
        </authorList>
    </citation>
    <scope>IDENTIFICATION</scope>
</reference>
<dbReference type="AlphaFoldDB" id="A0A0N4X4A0"/>
<protein>
    <submittedName>
        <fullName evidence="4">Velvet domain-containing protein</fullName>
    </submittedName>
</protein>
<dbReference type="OrthoDB" id="10492303at2759"/>
<feature type="compositionally biased region" description="Basic and acidic residues" evidence="1">
    <location>
        <begin position="15"/>
        <end position="24"/>
    </location>
</feature>
<name>A0A0N4X4A0_HAEPC</name>
<organism evidence="4">
    <name type="scientific">Haemonchus placei</name>
    <name type="common">Barber's pole worm</name>
    <dbReference type="NCBI Taxonomy" id="6290"/>
    <lineage>
        <taxon>Eukaryota</taxon>
        <taxon>Metazoa</taxon>
        <taxon>Ecdysozoa</taxon>
        <taxon>Nematoda</taxon>
        <taxon>Chromadorea</taxon>
        <taxon>Rhabditida</taxon>
        <taxon>Rhabditina</taxon>
        <taxon>Rhabditomorpha</taxon>
        <taxon>Strongyloidea</taxon>
        <taxon>Trichostrongylidae</taxon>
        <taxon>Haemonchus</taxon>
    </lineage>
</organism>